<keyword evidence="1" id="KW-0812">Transmembrane</keyword>
<feature type="transmembrane region" description="Helical" evidence="1">
    <location>
        <begin position="35"/>
        <end position="55"/>
    </location>
</feature>
<organism evidence="2 3">
    <name type="scientific">Alteromonas confluentis</name>
    <dbReference type="NCBI Taxonomy" id="1656094"/>
    <lineage>
        <taxon>Bacteria</taxon>
        <taxon>Pseudomonadati</taxon>
        <taxon>Pseudomonadota</taxon>
        <taxon>Gammaproteobacteria</taxon>
        <taxon>Alteromonadales</taxon>
        <taxon>Alteromonadaceae</taxon>
        <taxon>Alteromonas/Salinimonas group</taxon>
        <taxon>Alteromonas</taxon>
    </lineage>
</organism>
<sequence>MKKLIFILLGYAVFEMLDGLYQRFQGATHSEAIIHYIYAFVIANVAVSLSIYLRLAKPKTETGEI</sequence>
<keyword evidence="1" id="KW-0472">Membrane</keyword>
<proteinExistence type="predicted"/>
<gene>
    <name evidence="2" type="ORF">BFC18_01635</name>
</gene>
<dbReference type="EMBL" id="MDHN01000002">
    <property type="protein sequence ID" value="OFC72731.1"/>
    <property type="molecule type" value="Genomic_DNA"/>
</dbReference>
<reference evidence="2 3" key="1">
    <citation type="submission" date="2016-08" db="EMBL/GenBank/DDBJ databases">
        <authorList>
            <person name="Seilhamer J.J."/>
        </authorList>
    </citation>
    <scope>NUCLEOTIDE SEQUENCE [LARGE SCALE GENOMIC DNA]</scope>
    <source>
        <strain evidence="2 3">KCTC 42603</strain>
    </source>
</reference>
<dbReference type="STRING" id="1656094.BFC18_01635"/>
<keyword evidence="3" id="KW-1185">Reference proteome</keyword>
<dbReference type="RefSeq" id="WP_070123201.1">
    <property type="nucleotide sequence ID" value="NZ_MDHN01000002.1"/>
</dbReference>
<comment type="caution">
    <text evidence="2">The sequence shown here is derived from an EMBL/GenBank/DDBJ whole genome shotgun (WGS) entry which is preliminary data.</text>
</comment>
<evidence type="ECO:0000256" key="1">
    <source>
        <dbReference type="SAM" id="Phobius"/>
    </source>
</evidence>
<protein>
    <submittedName>
        <fullName evidence="2">Uncharacterized protein</fullName>
    </submittedName>
</protein>
<keyword evidence="1" id="KW-1133">Transmembrane helix</keyword>
<accession>A0A1E7ZGU2</accession>
<dbReference type="AlphaFoldDB" id="A0A1E7ZGU2"/>
<dbReference type="Proteomes" id="UP000175691">
    <property type="component" value="Unassembled WGS sequence"/>
</dbReference>
<evidence type="ECO:0000313" key="3">
    <source>
        <dbReference type="Proteomes" id="UP000175691"/>
    </source>
</evidence>
<name>A0A1E7ZGU2_9ALTE</name>
<evidence type="ECO:0000313" key="2">
    <source>
        <dbReference type="EMBL" id="OFC72731.1"/>
    </source>
</evidence>